<dbReference type="Proteomes" id="UP001595378">
    <property type="component" value="Unassembled WGS sequence"/>
</dbReference>
<feature type="transmembrane region" description="Helical" evidence="5">
    <location>
        <begin position="181"/>
        <end position="200"/>
    </location>
</feature>
<dbReference type="PANTHER" id="PTHR36917">
    <property type="entry name" value="INTRACELLULAR SEPTATION PROTEIN A-RELATED"/>
    <property type="match status" value="1"/>
</dbReference>
<keyword evidence="2 5" id="KW-0812">Transmembrane</keyword>
<comment type="function">
    <text evidence="5">Plays a role in cell envelope biogenesis, maintenance of cell envelope integrity and membrane homeostasis.</text>
</comment>
<comment type="subcellular location">
    <subcellularLocation>
        <location evidence="5">Cell inner membrane</location>
        <topology evidence="5">Multi-pass membrane protein</topology>
    </subcellularLocation>
</comment>
<proteinExistence type="inferred from homology"/>
<evidence type="ECO:0000256" key="5">
    <source>
        <dbReference type="HAMAP-Rule" id="MF_00189"/>
    </source>
</evidence>
<evidence type="ECO:0000256" key="4">
    <source>
        <dbReference type="ARBA" id="ARBA00023136"/>
    </source>
</evidence>
<dbReference type="PANTHER" id="PTHR36917:SF1">
    <property type="entry name" value="INNER MEMBRANE-SPANNING PROTEIN YCIB"/>
    <property type="match status" value="1"/>
</dbReference>
<name>A0ABV7EH92_9SPHN</name>
<evidence type="ECO:0000313" key="7">
    <source>
        <dbReference type="Proteomes" id="UP001595378"/>
    </source>
</evidence>
<dbReference type="HAMAP" id="MF_00189">
    <property type="entry name" value="YciB"/>
    <property type="match status" value="1"/>
</dbReference>
<dbReference type="RefSeq" id="WP_336919467.1">
    <property type="nucleotide sequence ID" value="NZ_JBANRN010000010.1"/>
</dbReference>
<feature type="transmembrane region" description="Helical" evidence="5">
    <location>
        <begin position="151"/>
        <end position="169"/>
    </location>
</feature>
<accession>A0ABV7EH92</accession>
<feature type="transmembrane region" description="Helical" evidence="5">
    <location>
        <begin position="49"/>
        <end position="69"/>
    </location>
</feature>
<keyword evidence="4 5" id="KW-0472">Membrane</keyword>
<keyword evidence="3 5" id="KW-1133">Transmembrane helix</keyword>
<evidence type="ECO:0000256" key="1">
    <source>
        <dbReference type="ARBA" id="ARBA00022475"/>
    </source>
</evidence>
<evidence type="ECO:0000313" key="6">
    <source>
        <dbReference type="EMBL" id="MFC3101248.1"/>
    </source>
</evidence>
<comment type="similarity">
    <text evidence="5">Belongs to the YciB family.</text>
</comment>
<evidence type="ECO:0000256" key="2">
    <source>
        <dbReference type="ARBA" id="ARBA00022692"/>
    </source>
</evidence>
<evidence type="ECO:0000256" key="3">
    <source>
        <dbReference type="ARBA" id="ARBA00022989"/>
    </source>
</evidence>
<protein>
    <recommendedName>
        <fullName evidence="5">Inner membrane-spanning protein YciB</fullName>
    </recommendedName>
</protein>
<keyword evidence="1 5" id="KW-1003">Cell membrane</keyword>
<organism evidence="6 7">
    <name type="scientific">Alteraurantiacibacter lauratis</name>
    <dbReference type="NCBI Taxonomy" id="2054627"/>
    <lineage>
        <taxon>Bacteria</taxon>
        <taxon>Pseudomonadati</taxon>
        <taxon>Pseudomonadota</taxon>
        <taxon>Alphaproteobacteria</taxon>
        <taxon>Sphingomonadales</taxon>
        <taxon>Erythrobacteraceae</taxon>
        <taxon>Alteraurantiacibacter</taxon>
    </lineage>
</organism>
<keyword evidence="7" id="KW-1185">Reference proteome</keyword>
<dbReference type="Pfam" id="PF04279">
    <property type="entry name" value="IspA"/>
    <property type="match status" value="1"/>
</dbReference>
<feature type="transmembrane region" description="Helical" evidence="5">
    <location>
        <begin position="16"/>
        <end position="37"/>
    </location>
</feature>
<feature type="transmembrane region" description="Helical" evidence="5">
    <location>
        <begin position="81"/>
        <end position="98"/>
    </location>
</feature>
<keyword evidence="5" id="KW-0997">Cell inner membrane</keyword>
<dbReference type="EMBL" id="JBHRSU010000031">
    <property type="protein sequence ID" value="MFC3101248.1"/>
    <property type="molecule type" value="Genomic_DNA"/>
</dbReference>
<feature type="transmembrane region" description="Helical" evidence="5">
    <location>
        <begin position="110"/>
        <end position="130"/>
    </location>
</feature>
<sequence length="219" mass="24261">MAPDSTEKKPAKSASGWINVAVDYGPLLVFFLTYKYFSPDEAGDTAGEILAVINGTGAFIVAALVALAVSRIRLGKVSPMLWLSTVLIVGFGGLTIYFHDERFIQWKPTIIYAGFAVMLIGGWFKGKALLKYLLEAAFDGLSDEGWLKLSINWGVFFVVLAVINTVMIYTISFEAWLAAKLWLFMPLSFLFTFTQIPMLLKHGLKLGEEEKVAQNPPHE</sequence>
<dbReference type="InterPro" id="IPR006008">
    <property type="entry name" value="YciB"/>
</dbReference>
<reference evidence="7" key="1">
    <citation type="journal article" date="2019" name="Int. J. Syst. Evol. Microbiol.">
        <title>The Global Catalogue of Microorganisms (GCM) 10K type strain sequencing project: providing services to taxonomists for standard genome sequencing and annotation.</title>
        <authorList>
            <consortium name="The Broad Institute Genomics Platform"/>
            <consortium name="The Broad Institute Genome Sequencing Center for Infectious Disease"/>
            <person name="Wu L."/>
            <person name="Ma J."/>
        </authorList>
    </citation>
    <scope>NUCLEOTIDE SEQUENCE [LARGE SCALE GENOMIC DNA]</scope>
    <source>
        <strain evidence="7">KCTC 52606</strain>
    </source>
</reference>
<comment type="caution">
    <text evidence="6">The sequence shown here is derived from an EMBL/GenBank/DDBJ whole genome shotgun (WGS) entry which is preliminary data.</text>
</comment>
<gene>
    <name evidence="5" type="primary">yciB</name>
    <name evidence="6" type="ORF">ACFODK_10130</name>
</gene>